<name>A0A482XRL7_LAOST</name>
<dbReference type="AlphaFoldDB" id="A0A482XRL7"/>
<reference evidence="2 3" key="1">
    <citation type="journal article" date="2017" name="Gigascience">
        <title>Genome sequence of the small brown planthopper, Laodelphax striatellus.</title>
        <authorList>
            <person name="Zhu J."/>
            <person name="Jiang F."/>
            <person name="Wang X."/>
            <person name="Yang P."/>
            <person name="Bao Y."/>
            <person name="Zhao W."/>
            <person name="Wang W."/>
            <person name="Lu H."/>
            <person name="Wang Q."/>
            <person name="Cui N."/>
            <person name="Li J."/>
            <person name="Chen X."/>
            <person name="Luo L."/>
            <person name="Yu J."/>
            <person name="Kang L."/>
            <person name="Cui F."/>
        </authorList>
    </citation>
    <scope>NUCLEOTIDE SEQUENCE [LARGE SCALE GENOMIC DNA]</scope>
    <source>
        <strain evidence="2">Lst14</strain>
    </source>
</reference>
<gene>
    <name evidence="2" type="ORF">LSTR_LSTR006164</name>
</gene>
<sequence>MSRPLCLTDSDYCDKIQRLLNNYADDELDGSSSEEDDSKKDPDFVLPNAEVQPHIEVLQKYTLSSSTESDPGTGTDDEQEVSREALTEEVNILPDYYIERMKKQEFGPPNAWSSRAPATQVRVPERNIIRTGLPGI</sequence>
<feature type="compositionally biased region" description="Polar residues" evidence="1">
    <location>
        <begin position="61"/>
        <end position="72"/>
    </location>
</feature>
<feature type="region of interest" description="Disordered" evidence="1">
    <location>
        <begin position="25"/>
        <end position="86"/>
    </location>
</feature>
<accession>A0A482XRL7</accession>
<feature type="compositionally biased region" description="Acidic residues" evidence="1">
    <location>
        <begin position="25"/>
        <end position="36"/>
    </location>
</feature>
<evidence type="ECO:0000256" key="1">
    <source>
        <dbReference type="SAM" id="MobiDB-lite"/>
    </source>
</evidence>
<comment type="caution">
    <text evidence="2">The sequence shown here is derived from an EMBL/GenBank/DDBJ whole genome shotgun (WGS) entry which is preliminary data.</text>
</comment>
<dbReference type="EMBL" id="QKKF02002619">
    <property type="protein sequence ID" value="RZF48197.1"/>
    <property type="molecule type" value="Genomic_DNA"/>
</dbReference>
<dbReference type="Proteomes" id="UP000291343">
    <property type="component" value="Unassembled WGS sequence"/>
</dbReference>
<evidence type="ECO:0000313" key="3">
    <source>
        <dbReference type="Proteomes" id="UP000291343"/>
    </source>
</evidence>
<protein>
    <submittedName>
        <fullName evidence="2">Uncharacterized protein</fullName>
    </submittedName>
</protein>
<evidence type="ECO:0000313" key="2">
    <source>
        <dbReference type="EMBL" id="RZF48197.1"/>
    </source>
</evidence>
<proteinExistence type="predicted"/>
<organism evidence="2 3">
    <name type="scientific">Laodelphax striatellus</name>
    <name type="common">Small brown planthopper</name>
    <name type="synonym">Delphax striatella</name>
    <dbReference type="NCBI Taxonomy" id="195883"/>
    <lineage>
        <taxon>Eukaryota</taxon>
        <taxon>Metazoa</taxon>
        <taxon>Ecdysozoa</taxon>
        <taxon>Arthropoda</taxon>
        <taxon>Hexapoda</taxon>
        <taxon>Insecta</taxon>
        <taxon>Pterygota</taxon>
        <taxon>Neoptera</taxon>
        <taxon>Paraneoptera</taxon>
        <taxon>Hemiptera</taxon>
        <taxon>Auchenorrhyncha</taxon>
        <taxon>Fulgoroidea</taxon>
        <taxon>Delphacidae</taxon>
        <taxon>Criomorphinae</taxon>
        <taxon>Laodelphax</taxon>
    </lineage>
</organism>
<keyword evidence="3" id="KW-1185">Reference proteome</keyword>
<dbReference type="InParanoid" id="A0A482XRL7"/>